<evidence type="ECO:0000256" key="6">
    <source>
        <dbReference type="ARBA" id="ARBA00023170"/>
    </source>
</evidence>
<sequence length="330" mass="37889">MSSLSISLSSIQDRILRYIFPISLTLGIIGNLFIIIIFTRKHHRKNPCSLYLLVASLFSIIGVSWGIGSNMYASYYPPDPFTQSLFLCRFRAFILQSSILIYKIVITLACIDRFALCSTNIRIRSFSTSKMSIKVIIVGILFGLFISIHLPLNQTIQNNRCFVIGTYGLFFSIYQICIYGLILPIIQIIFAVLIAKNLKKVRNRVQPQIQSDNESRNVLSRRDMSLIKLVLAETIVGMTLTTFYPINRLYTVLTSNIPNKSVDQNAIESFLGFICLILLLYLNYCVNFYLYIIISKAFRHELKRFILQVIKRQDREHTTNGSLGPIQRRI</sequence>
<dbReference type="AlphaFoldDB" id="A0A815DLB2"/>
<keyword evidence="7" id="KW-0807">Transducer</keyword>
<evidence type="ECO:0000256" key="7">
    <source>
        <dbReference type="ARBA" id="ARBA00023224"/>
    </source>
</evidence>
<accession>A0A815DLB2</accession>
<dbReference type="GO" id="GO:0004930">
    <property type="term" value="F:G protein-coupled receptor activity"/>
    <property type="evidence" value="ECO:0007669"/>
    <property type="project" value="UniProtKB-KW"/>
</dbReference>
<dbReference type="Proteomes" id="UP000663828">
    <property type="component" value="Unassembled WGS sequence"/>
</dbReference>
<feature type="domain" description="G-protein coupled receptors family 1 profile" evidence="9">
    <location>
        <begin position="30"/>
        <end position="291"/>
    </location>
</feature>
<dbReference type="PANTHER" id="PTHR24243">
    <property type="entry name" value="G-PROTEIN COUPLED RECEPTOR"/>
    <property type="match status" value="1"/>
</dbReference>
<dbReference type="Gene3D" id="1.20.1070.10">
    <property type="entry name" value="Rhodopsin 7-helix transmembrane proteins"/>
    <property type="match status" value="1"/>
</dbReference>
<dbReference type="EMBL" id="CAJNOJ010000171">
    <property type="protein sequence ID" value="CAF1238799.1"/>
    <property type="molecule type" value="Genomic_DNA"/>
</dbReference>
<dbReference type="Proteomes" id="UP000663852">
    <property type="component" value="Unassembled WGS sequence"/>
</dbReference>
<evidence type="ECO:0000313" key="10">
    <source>
        <dbReference type="EMBL" id="CAF1238799.1"/>
    </source>
</evidence>
<evidence type="ECO:0000256" key="2">
    <source>
        <dbReference type="ARBA" id="ARBA00022692"/>
    </source>
</evidence>
<evidence type="ECO:0000256" key="4">
    <source>
        <dbReference type="ARBA" id="ARBA00023040"/>
    </source>
</evidence>
<dbReference type="EMBL" id="CAJNOR010002477">
    <property type="protein sequence ID" value="CAF1299855.1"/>
    <property type="molecule type" value="Genomic_DNA"/>
</dbReference>
<keyword evidence="2 8" id="KW-0812">Transmembrane</keyword>
<evidence type="ECO:0000259" key="9">
    <source>
        <dbReference type="PROSITE" id="PS50262"/>
    </source>
</evidence>
<organism evidence="11 12">
    <name type="scientific">Adineta ricciae</name>
    <name type="common">Rotifer</name>
    <dbReference type="NCBI Taxonomy" id="249248"/>
    <lineage>
        <taxon>Eukaryota</taxon>
        <taxon>Metazoa</taxon>
        <taxon>Spiralia</taxon>
        <taxon>Gnathifera</taxon>
        <taxon>Rotifera</taxon>
        <taxon>Eurotatoria</taxon>
        <taxon>Bdelloidea</taxon>
        <taxon>Adinetida</taxon>
        <taxon>Adinetidae</taxon>
        <taxon>Adineta</taxon>
    </lineage>
</organism>
<name>A0A815DLB2_ADIRI</name>
<keyword evidence="6" id="KW-0675">Receptor</keyword>
<evidence type="ECO:0000256" key="8">
    <source>
        <dbReference type="SAM" id="Phobius"/>
    </source>
</evidence>
<gene>
    <name evidence="10" type="ORF">EDS130_LOCUS27345</name>
    <name evidence="11" type="ORF">XAT740_LOCUS28801</name>
</gene>
<evidence type="ECO:0000256" key="3">
    <source>
        <dbReference type="ARBA" id="ARBA00022989"/>
    </source>
</evidence>
<feature type="transmembrane region" description="Helical" evidence="8">
    <location>
        <begin position="50"/>
        <end position="73"/>
    </location>
</feature>
<dbReference type="PANTHER" id="PTHR24243:SF208">
    <property type="entry name" value="PYROKININ-1 RECEPTOR"/>
    <property type="match status" value="1"/>
</dbReference>
<comment type="caution">
    <text evidence="11">The sequence shown here is derived from an EMBL/GenBank/DDBJ whole genome shotgun (WGS) entry which is preliminary data.</text>
</comment>
<evidence type="ECO:0000313" key="11">
    <source>
        <dbReference type="EMBL" id="CAF1299855.1"/>
    </source>
</evidence>
<evidence type="ECO:0000256" key="5">
    <source>
        <dbReference type="ARBA" id="ARBA00023136"/>
    </source>
</evidence>
<dbReference type="GO" id="GO:0005886">
    <property type="term" value="C:plasma membrane"/>
    <property type="evidence" value="ECO:0007669"/>
    <property type="project" value="TreeGrafter"/>
</dbReference>
<keyword evidence="12" id="KW-1185">Reference proteome</keyword>
<keyword evidence="4" id="KW-0297">G-protein coupled receptor</keyword>
<feature type="transmembrane region" description="Helical" evidence="8">
    <location>
        <begin position="15"/>
        <end position="38"/>
    </location>
</feature>
<dbReference type="PROSITE" id="PS50262">
    <property type="entry name" value="G_PROTEIN_RECEP_F1_2"/>
    <property type="match status" value="1"/>
</dbReference>
<evidence type="ECO:0000313" key="12">
    <source>
        <dbReference type="Proteomes" id="UP000663828"/>
    </source>
</evidence>
<keyword evidence="3 8" id="KW-1133">Transmembrane helix</keyword>
<feature type="transmembrane region" description="Helical" evidence="8">
    <location>
        <begin position="93"/>
        <end position="111"/>
    </location>
</feature>
<protein>
    <recommendedName>
        <fullName evidence="9">G-protein coupled receptors family 1 profile domain-containing protein</fullName>
    </recommendedName>
</protein>
<feature type="transmembrane region" description="Helical" evidence="8">
    <location>
        <begin position="266"/>
        <end position="294"/>
    </location>
</feature>
<dbReference type="InterPro" id="IPR017452">
    <property type="entry name" value="GPCR_Rhodpsn_7TM"/>
</dbReference>
<feature type="transmembrane region" description="Helical" evidence="8">
    <location>
        <begin position="132"/>
        <end position="152"/>
    </location>
</feature>
<proteinExistence type="predicted"/>
<evidence type="ECO:0000256" key="1">
    <source>
        <dbReference type="ARBA" id="ARBA00004141"/>
    </source>
</evidence>
<comment type="subcellular location">
    <subcellularLocation>
        <location evidence="1">Membrane</location>
        <topology evidence="1">Multi-pass membrane protein</topology>
    </subcellularLocation>
</comment>
<reference evidence="11" key="1">
    <citation type="submission" date="2021-02" db="EMBL/GenBank/DDBJ databases">
        <authorList>
            <person name="Nowell W R."/>
        </authorList>
    </citation>
    <scope>NUCLEOTIDE SEQUENCE</scope>
</reference>
<dbReference type="SUPFAM" id="SSF81321">
    <property type="entry name" value="Family A G protein-coupled receptor-like"/>
    <property type="match status" value="1"/>
</dbReference>
<feature type="transmembrane region" description="Helical" evidence="8">
    <location>
        <begin position="226"/>
        <end position="246"/>
    </location>
</feature>
<keyword evidence="5 8" id="KW-0472">Membrane</keyword>
<feature type="transmembrane region" description="Helical" evidence="8">
    <location>
        <begin position="172"/>
        <end position="195"/>
    </location>
</feature>